<feature type="compositionally biased region" description="Low complexity" evidence="7">
    <location>
        <begin position="1"/>
        <end position="13"/>
    </location>
</feature>
<dbReference type="InterPro" id="IPR013785">
    <property type="entry name" value="Aldolase_TIM"/>
</dbReference>
<gene>
    <name evidence="8" type="ORF">SCHPADRAFT_930251</name>
</gene>
<feature type="binding site" evidence="5">
    <location>
        <position position="388"/>
    </location>
    <ligand>
        <name>Mn(2+)</name>
        <dbReference type="ChEBI" id="CHEBI:29035"/>
    </ligand>
</feature>
<evidence type="ECO:0000256" key="7">
    <source>
        <dbReference type="SAM" id="MobiDB-lite"/>
    </source>
</evidence>
<evidence type="ECO:0000256" key="5">
    <source>
        <dbReference type="PIRSR" id="PIRSR602480-1"/>
    </source>
</evidence>
<dbReference type="GO" id="GO:0003849">
    <property type="term" value="F:3-deoxy-7-phosphoheptulonate synthase activity"/>
    <property type="evidence" value="ECO:0007669"/>
    <property type="project" value="UniProtKB-EC"/>
</dbReference>
<evidence type="ECO:0000256" key="6">
    <source>
        <dbReference type="RuleBase" id="RU363071"/>
    </source>
</evidence>
<protein>
    <recommendedName>
        <fullName evidence="6">Phospho-2-dehydro-3-deoxyheptonate aldolase</fullName>
        <ecNumber evidence="6">2.5.1.54</ecNumber>
    </recommendedName>
</protein>
<dbReference type="EMBL" id="KQ086013">
    <property type="protein sequence ID" value="KLO10912.1"/>
    <property type="molecule type" value="Genomic_DNA"/>
</dbReference>
<dbReference type="GO" id="GO:0008652">
    <property type="term" value="P:amino acid biosynthetic process"/>
    <property type="evidence" value="ECO:0007669"/>
    <property type="project" value="UniProtKB-KW"/>
</dbReference>
<accession>A0A0H2RH83</accession>
<evidence type="ECO:0000256" key="3">
    <source>
        <dbReference type="ARBA" id="ARBA00022679"/>
    </source>
</evidence>
<comment type="catalytic activity">
    <reaction evidence="4 6">
        <text>D-erythrose 4-phosphate + phosphoenolpyruvate + H2O = 7-phospho-2-dehydro-3-deoxy-D-arabino-heptonate + phosphate</text>
        <dbReference type="Rhea" id="RHEA:14717"/>
        <dbReference type="ChEBI" id="CHEBI:15377"/>
        <dbReference type="ChEBI" id="CHEBI:16897"/>
        <dbReference type="ChEBI" id="CHEBI:43474"/>
        <dbReference type="ChEBI" id="CHEBI:58394"/>
        <dbReference type="ChEBI" id="CHEBI:58702"/>
        <dbReference type="EC" id="2.5.1.54"/>
    </reaction>
</comment>
<comment type="cofactor">
    <cofactor evidence="5">
        <name>Mn(2+)</name>
        <dbReference type="ChEBI" id="CHEBI:29035"/>
    </cofactor>
    <cofactor evidence="5">
        <name>Co(2+)</name>
        <dbReference type="ChEBI" id="CHEBI:48828"/>
    </cofactor>
    <cofactor evidence="5">
        <name>Cd(2+)</name>
        <dbReference type="ChEBI" id="CHEBI:48775"/>
    </cofactor>
    <text evidence="5">Binds 1 divalent cation per subunit. The enzyme is active with manganese, cobalt or cadmium ions.</text>
</comment>
<evidence type="ECO:0000256" key="2">
    <source>
        <dbReference type="ARBA" id="ARBA00008911"/>
    </source>
</evidence>
<dbReference type="STRING" id="27342.A0A0H2RH83"/>
<reference evidence="8 9" key="1">
    <citation type="submission" date="2015-04" db="EMBL/GenBank/DDBJ databases">
        <title>Complete genome sequence of Schizopora paradoxa KUC8140, a cosmopolitan wood degrader in East Asia.</title>
        <authorList>
            <consortium name="DOE Joint Genome Institute"/>
            <person name="Min B."/>
            <person name="Park H."/>
            <person name="Jang Y."/>
            <person name="Kim J.-J."/>
            <person name="Kim K.H."/>
            <person name="Pangilinan J."/>
            <person name="Lipzen A."/>
            <person name="Riley R."/>
            <person name="Grigoriev I.V."/>
            <person name="Spatafora J.W."/>
            <person name="Choi I.-G."/>
        </authorList>
    </citation>
    <scope>NUCLEOTIDE SEQUENCE [LARGE SCALE GENOMIC DNA]</scope>
    <source>
        <strain evidence="8 9">KUC8140</strain>
    </source>
</reference>
<keyword evidence="6" id="KW-0028">Amino-acid biosynthesis</keyword>
<feature type="binding site" evidence="5">
    <location>
        <position position="430"/>
    </location>
    <ligand>
        <name>Mn(2+)</name>
        <dbReference type="ChEBI" id="CHEBI:29035"/>
    </ligand>
</feature>
<name>A0A0H2RH83_9AGAM</name>
<dbReference type="UniPathway" id="UPA00053">
    <property type="reaction ID" value="UER00084"/>
</dbReference>
<dbReference type="Pfam" id="PF01474">
    <property type="entry name" value="DAHP_synth_2"/>
    <property type="match status" value="1"/>
</dbReference>
<comment type="similarity">
    <text evidence="2 6">Belongs to the class-II DAHP synthase family.</text>
</comment>
<evidence type="ECO:0000256" key="1">
    <source>
        <dbReference type="ARBA" id="ARBA00004688"/>
    </source>
</evidence>
<evidence type="ECO:0000313" key="9">
    <source>
        <dbReference type="Proteomes" id="UP000053477"/>
    </source>
</evidence>
<keyword evidence="9" id="KW-1185">Reference proteome</keyword>
<evidence type="ECO:0000256" key="4">
    <source>
        <dbReference type="ARBA" id="ARBA00047508"/>
    </source>
</evidence>
<evidence type="ECO:0000313" key="8">
    <source>
        <dbReference type="EMBL" id="KLO10912.1"/>
    </source>
</evidence>
<dbReference type="Proteomes" id="UP000053477">
    <property type="component" value="Unassembled WGS sequence"/>
</dbReference>
<keyword evidence="5" id="KW-0464">Manganese</keyword>
<dbReference type="GO" id="GO:0009073">
    <property type="term" value="P:aromatic amino acid family biosynthetic process"/>
    <property type="evidence" value="ECO:0007669"/>
    <property type="project" value="UniProtKB-KW"/>
</dbReference>
<dbReference type="GO" id="GO:0009423">
    <property type="term" value="P:chorismate biosynthetic process"/>
    <property type="evidence" value="ECO:0007669"/>
    <property type="project" value="UniProtKB-UniPathway"/>
</dbReference>
<feature type="binding site" evidence="5">
    <location>
        <position position="466"/>
    </location>
    <ligand>
        <name>Mn(2+)</name>
        <dbReference type="ChEBI" id="CHEBI:29035"/>
    </ligand>
</feature>
<dbReference type="InterPro" id="IPR002480">
    <property type="entry name" value="DAHP_synth_2"/>
</dbReference>
<feature type="binding site" evidence="5">
    <location>
        <position position="119"/>
    </location>
    <ligand>
        <name>phosphoenolpyruvate</name>
        <dbReference type="ChEBI" id="CHEBI:58702"/>
    </ligand>
</feature>
<keyword evidence="5" id="KW-0170">Cobalt</keyword>
<feature type="binding site" evidence="5">
    <location>
        <position position="356"/>
    </location>
    <ligand>
        <name>phosphoenolpyruvate</name>
        <dbReference type="ChEBI" id="CHEBI:58702"/>
    </ligand>
</feature>
<dbReference type="AlphaFoldDB" id="A0A0H2RH83"/>
<proteinExistence type="inferred from homology"/>
<feature type="region of interest" description="Disordered" evidence="7">
    <location>
        <begin position="1"/>
        <end position="21"/>
    </location>
</feature>
<dbReference type="Gene3D" id="3.20.20.70">
    <property type="entry name" value="Aldolase class I"/>
    <property type="match status" value="2"/>
</dbReference>
<keyword evidence="5" id="KW-0104">Cadmium</keyword>
<dbReference type="PANTHER" id="PTHR21337:SF0">
    <property type="entry name" value="PHOSPHO-2-DEHYDRO-3-DEOXYHEPTONATE ALDOLASE"/>
    <property type="match status" value="1"/>
</dbReference>
<sequence length="504" mass="55350">MTSTKQNSQTTSKAEWMPSSWKEKPAAQGVVYPDETHLKKVLSKVEALPPLVSAGEIERLRFQLAAVQRNEAFLLHAGDCAESFDACTHDNISAKLGLILSFSLIVIWGARLPVVRIGRIAGQYAKPRSSGTEIVNGKEVTSFRGDNVNSLDPDARTPDPERLLSAYFHSTATLNCLRSLLSSGFASLNHPRSWSLEHVRSATLKAEFERIAEGLSGALDFCNTVGAGPPDLTGYEQGGGRGVLGEVDFYTSHEGLMLGYEEALTRHLPVPPALQKVVGTKDSTGVSKAYYNTSAHFLWIGDRTRQLDGAHVEYFRGIRNPIGIKVGPSMADDELVRLLDIVNPDREFGRVTLITRYGAQKIDNFLPGHIAAVRRSGHPVAWICDPMHGNTLTSSSGLKTRHFRTIISELTSCLRIHIECGSKLGGVSLEFTGEFNDEGFSVTECIGGSMELSEEELGLRYQSFCDPRLNFEQSLDVAFLITNHFKTQGRGSTEERSLLDKLTH</sequence>
<feature type="binding site" evidence="5">
    <location>
        <position position="80"/>
    </location>
    <ligand>
        <name>Mn(2+)</name>
        <dbReference type="ChEBI" id="CHEBI:29035"/>
    </ligand>
</feature>
<organism evidence="8 9">
    <name type="scientific">Schizopora paradoxa</name>
    <dbReference type="NCBI Taxonomy" id="27342"/>
    <lineage>
        <taxon>Eukaryota</taxon>
        <taxon>Fungi</taxon>
        <taxon>Dikarya</taxon>
        <taxon>Basidiomycota</taxon>
        <taxon>Agaricomycotina</taxon>
        <taxon>Agaricomycetes</taxon>
        <taxon>Hymenochaetales</taxon>
        <taxon>Schizoporaceae</taxon>
        <taxon>Schizopora</taxon>
    </lineage>
</organism>
<dbReference type="EC" id="2.5.1.54" evidence="6"/>
<keyword evidence="3 6" id="KW-0808">Transferase</keyword>
<feature type="binding site" evidence="5">
    <location>
        <position position="325"/>
    </location>
    <ligand>
        <name>phosphoenolpyruvate</name>
        <dbReference type="ChEBI" id="CHEBI:58702"/>
    </ligand>
</feature>
<dbReference type="InParanoid" id="A0A0H2RH83"/>
<dbReference type="SUPFAM" id="SSF51569">
    <property type="entry name" value="Aldolase"/>
    <property type="match status" value="1"/>
</dbReference>
<comment type="pathway">
    <text evidence="1 6">Metabolic intermediate biosynthesis; chorismate biosynthesis; chorismate from D-erythrose 4-phosphate and phosphoenolpyruvate: step 1/7.</text>
</comment>
<keyword evidence="6" id="KW-0057">Aromatic amino acid biosynthesis</keyword>
<dbReference type="PANTHER" id="PTHR21337">
    <property type="entry name" value="PHOSPHO-2-DEHYDRO-3-DEOXYHEPTONATE ALDOLASE 1, 2"/>
    <property type="match status" value="1"/>
</dbReference>
<dbReference type="OrthoDB" id="2338at2759"/>